<name>A0A7C8VBF7_ORBOL</name>
<sequence>MFEGDVGKFFFLLFLYPLAFESNRLPGTGGRQMFASLQSSTSSSRKQQMISAMGQSQQEMLHSGRLVLQLEGGGECPHPELAPALDVSSVGAMECSMILQSRFFQRQI</sequence>
<proteinExistence type="predicted"/>
<dbReference type="EMBL" id="JAABOJ010000040">
    <property type="protein sequence ID" value="KAF3275044.1"/>
    <property type="molecule type" value="Genomic_DNA"/>
</dbReference>
<feature type="chain" id="PRO_5028871425" evidence="1">
    <location>
        <begin position="22"/>
        <end position="108"/>
    </location>
</feature>
<reference evidence="2 3" key="1">
    <citation type="submission" date="2020-01" db="EMBL/GenBank/DDBJ databases">
        <authorList>
            <person name="Palmer J.M."/>
        </authorList>
    </citation>
    <scope>NUCLEOTIDE SEQUENCE [LARGE SCALE GENOMIC DNA]</scope>
    <source>
        <strain evidence="2 3">TWF970</strain>
    </source>
</reference>
<feature type="signal peptide" evidence="1">
    <location>
        <begin position="1"/>
        <end position="21"/>
    </location>
</feature>
<gene>
    <name evidence="2" type="ORF">TWF970_007487</name>
</gene>
<organism evidence="2 3">
    <name type="scientific">Orbilia oligospora</name>
    <name type="common">Nematode-trapping fungus</name>
    <name type="synonym">Arthrobotrys oligospora</name>
    <dbReference type="NCBI Taxonomy" id="2813651"/>
    <lineage>
        <taxon>Eukaryota</taxon>
        <taxon>Fungi</taxon>
        <taxon>Dikarya</taxon>
        <taxon>Ascomycota</taxon>
        <taxon>Pezizomycotina</taxon>
        <taxon>Orbiliomycetes</taxon>
        <taxon>Orbiliales</taxon>
        <taxon>Orbiliaceae</taxon>
        <taxon>Orbilia</taxon>
    </lineage>
</organism>
<comment type="caution">
    <text evidence="2">The sequence shown here is derived from an EMBL/GenBank/DDBJ whole genome shotgun (WGS) entry which is preliminary data.</text>
</comment>
<dbReference type="Proteomes" id="UP000474640">
    <property type="component" value="Unassembled WGS sequence"/>
</dbReference>
<protein>
    <submittedName>
        <fullName evidence="2">Uncharacterized protein</fullName>
    </submittedName>
</protein>
<keyword evidence="1" id="KW-0732">Signal</keyword>
<dbReference type="AlphaFoldDB" id="A0A7C8VBF7"/>
<evidence type="ECO:0000313" key="2">
    <source>
        <dbReference type="EMBL" id="KAF3275044.1"/>
    </source>
</evidence>
<accession>A0A7C8VBF7</accession>
<evidence type="ECO:0000313" key="3">
    <source>
        <dbReference type="Proteomes" id="UP000474640"/>
    </source>
</evidence>
<evidence type="ECO:0000256" key="1">
    <source>
        <dbReference type="SAM" id="SignalP"/>
    </source>
</evidence>